<dbReference type="Gene3D" id="1.20.1250.20">
    <property type="entry name" value="MFS general substrate transporter like domains"/>
    <property type="match status" value="2"/>
</dbReference>
<accession>A0A6N7XVL7</accession>
<keyword evidence="6 7" id="KW-0472">Membrane</keyword>
<dbReference type="InterPro" id="IPR036259">
    <property type="entry name" value="MFS_trans_sf"/>
</dbReference>
<evidence type="ECO:0000256" key="4">
    <source>
        <dbReference type="ARBA" id="ARBA00022692"/>
    </source>
</evidence>
<feature type="transmembrane region" description="Helical" evidence="7">
    <location>
        <begin position="382"/>
        <end position="405"/>
    </location>
</feature>
<feature type="transmembrane region" description="Helical" evidence="7">
    <location>
        <begin position="76"/>
        <end position="95"/>
    </location>
</feature>
<dbReference type="Pfam" id="PF07690">
    <property type="entry name" value="MFS_1"/>
    <property type="match status" value="1"/>
</dbReference>
<protein>
    <submittedName>
        <fullName evidence="9">MFS transporter</fullName>
    </submittedName>
</protein>
<evidence type="ECO:0000313" key="9">
    <source>
        <dbReference type="EMBL" id="MSU00584.1"/>
    </source>
</evidence>
<sequence length="416" mass="45055">MNKKVKRILLLFALGLTYGFMYTLPYMSRTFYDQMIAAMGVTNAQLGSLLSIYAMACTLSYLPGGWIADKFKPKTVLLASTFGNAAICFLLMMTYKNFTMVKLVWFGAAITGGFAFWPALLKGIRLLGSEEEQGRMFGIFEAMNGIASLLINFIMIYVLSLFADNLLLGFKGAVATMGVLCVIAGILIIFLYDEKLTYAEEKTTTTEKVGIKDYFGVLKYPAVWIVAIMMFGQVTFIAGLSYLTPYSTGVLGLSLTLAASIGTIRNYGTRFIGGPLGGYISDNVFKSASKGQVVSLGLCAISMAMLLIIPGGNNILIIAVMLLNAIALYMAKGPLYAVISELQVPAAVTGTALAIITVIGYLPDMFVYTLFGKWLDIYGDAGYSRIFIFTIGVTIVSLLVALVAVKLSNKYKANAK</sequence>
<feature type="transmembrane region" description="Helical" evidence="7">
    <location>
        <begin position="45"/>
        <end position="64"/>
    </location>
</feature>
<dbReference type="PANTHER" id="PTHR43124">
    <property type="entry name" value="PURINE EFFLUX PUMP PBUE"/>
    <property type="match status" value="1"/>
</dbReference>
<evidence type="ECO:0000256" key="2">
    <source>
        <dbReference type="ARBA" id="ARBA00022448"/>
    </source>
</evidence>
<name>A0A6N7XVL7_9FIRM</name>
<dbReference type="InterPro" id="IPR011701">
    <property type="entry name" value="MFS"/>
</dbReference>
<gene>
    <name evidence="9" type="ORF">FYJ83_03765</name>
</gene>
<dbReference type="CDD" id="cd06174">
    <property type="entry name" value="MFS"/>
    <property type="match status" value="1"/>
</dbReference>
<reference evidence="9 10" key="1">
    <citation type="submission" date="2019-09" db="EMBL/GenBank/DDBJ databases">
        <title>In-depth cultivation of the pig gut microbiome towards novel bacterial diversity and tailored functional studies.</title>
        <authorList>
            <person name="Wylensek D."/>
            <person name="Hitch T.C.A."/>
            <person name="Clavel T."/>
        </authorList>
    </citation>
    <scope>NUCLEOTIDE SEQUENCE [LARGE SCALE GENOMIC DNA]</scope>
    <source>
        <strain evidence="9 10">WCA3-693-APC-4?</strain>
    </source>
</reference>
<dbReference type="GO" id="GO:0022857">
    <property type="term" value="F:transmembrane transporter activity"/>
    <property type="evidence" value="ECO:0007669"/>
    <property type="project" value="InterPro"/>
</dbReference>
<feature type="transmembrane region" description="Helical" evidence="7">
    <location>
        <begin position="343"/>
        <end position="362"/>
    </location>
</feature>
<feature type="transmembrane region" description="Helical" evidence="7">
    <location>
        <begin position="142"/>
        <end position="162"/>
    </location>
</feature>
<feature type="transmembrane region" description="Helical" evidence="7">
    <location>
        <begin position="222"/>
        <end position="243"/>
    </location>
</feature>
<evidence type="ECO:0000313" key="10">
    <source>
        <dbReference type="Proteomes" id="UP000469523"/>
    </source>
</evidence>
<dbReference type="Proteomes" id="UP000469523">
    <property type="component" value="Unassembled WGS sequence"/>
</dbReference>
<dbReference type="GO" id="GO:0005886">
    <property type="term" value="C:plasma membrane"/>
    <property type="evidence" value="ECO:0007669"/>
    <property type="project" value="UniProtKB-SubCell"/>
</dbReference>
<evidence type="ECO:0000256" key="5">
    <source>
        <dbReference type="ARBA" id="ARBA00022989"/>
    </source>
</evidence>
<dbReference type="PROSITE" id="PS50850">
    <property type="entry name" value="MFS"/>
    <property type="match status" value="1"/>
</dbReference>
<dbReference type="RefSeq" id="WP_154439009.1">
    <property type="nucleotide sequence ID" value="NZ_VUNQ01000005.1"/>
</dbReference>
<evidence type="ECO:0000256" key="3">
    <source>
        <dbReference type="ARBA" id="ARBA00022475"/>
    </source>
</evidence>
<feature type="transmembrane region" description="Helical" evidence="7">
    <location>
        <begin position="289"/>
        <end position="309"/>
    </location>
</feature>
<keyword evidence="4 7" id="KW-0812">Transmembrane</keyword>
<evidence type="ECO:0000259" key="8">
    <source>
        <dbReference type="PROSITE" id="PS50850"/>
    </source>
</evidence>
<dbReference type="PANTHER" id="PTHR43124:SF3">
    <property type="entry name" value="CHLORAMPHENICOL EFFLUX PUMP RV0191"/>
    <property type="match status" value="1"/>
</dbReference>
<keyword evidence="10" id="KW-1185">Reference proteome</keyword>
<feature type="transmembrane region" description="Helical" evidence="7">
    <location>
        <begin position="168"/>
        <end position="192"/>
    </location>
</feature>
<feature type="domain" description="Major facilitator superfamily (MFS) profile" evidence="8">
    <location>
        <begin position="7"/>
        <end position="409"/>
    </location>
</feature>
<feature type="transmembrane region" description="Helical" evidence="7">
    <location>
        <begin position="315"/>
        <end position="331"/>
    </location>
</feature>
<evidence type="ECO:0000256" key="7">
    <source>
        <dbReference type="SAM" id="Phobius"/>
    </source>
</evidence>
<feature type="transmembrane region" description="Helical" evidence="7">
    <location>
        <begin position="249"/>
        <end position="268"/>
    </location>
</feature>
<evidence type="ECO:0000256" key="1">
    <source>
        <dbReference type="ARBA" id="ARBA00004651"/>
    </source>
</evidence>
<dbReference type="EMBL" id="VUNQ01000005">
    <property type="protein sequence ID" value="MSU00584.1"/>
    <property type="molecule type" value="Genomic_DNA"/>
</dbReference>
<keyword evidence="2" id="KW-0813">Transport</keyword>
<dbReference type="InterPro" id="IPR020846">
    <property type="entry name" value="MFS_dom"/>
</dbReference>
<comment type="caution">
    <text evidence="9">The sequence shown here is derived from an EMBL/GenBank/DDBJ whole genome shotgun (WGS) entry which is preliminary data.</text>
</comment>
<dbReference type="AlphaFoldDB" id="A0A6N7XVL7"/>
<feature type="transmembrane region" description="Helical" evidence="7">
    <location>
        <begin position="101"/>
        <end position="121"/>
    </location>
</feature>
<keyword evidence="3" id="KW-1003">Cell membrane</keyword>
<dbReference type="SUPFAM" id="SSF103473">
    <property type="entry name" value="MFS general substrate transporter"/>
    <property type="match status" value="1"/>
</dbReference>
<proteinExistence type="predicted"/>
<dbReference type="InterPro" id="IPR050189">
    <property type="entry name" value="MFS_Efflux_Transporters"/>
</dbReference>
<organism evidence="9 10">
    <name type="scientific">Tissierella pigra</name>
    <dbReference type="NCBI Taxonomy" id="2607614"/>
    <lineage>
        <taxon>Bacteria</taxon>
        <taxon>Bacillati</taxon>
        <taxon>Bacillota</taxon>
        <taxon>Tissierellia</taxon>
        <taxon>Tissierellales</taxon>
        <taxon>Tissierellaceae</taxon>
        <taxon>Tissierella</taxon>
    </lineage>
</organism>
<evidence type="ECO:0000256" key="6">
    <source>
        <dbReference type="ARBA" id="ARBA00023136"/>
    </source>
</evidence>
<comment type="subcellular location">
    <subcellularLocation>
        <location evidence="1">Cell membrane</location>
        <topology evidence="1">Multi-pass membrane protein</topology>
    </subcellularLocation>
</comment>
<keyword evidence="5 7" id="KW-1133">Transmembrane helix</keyword>